<dbReference type="GeneID" id="55814472"/>
<accession>A0A649VM92</accession>
<reference evidence="1 2" key="1">
    <citation type="submission" date="2019-10" db="EMBL/GenBank/DDBJ databases">
        <authorList>
            <person name="Garlena R.A."/>
            <person name="Russell D.A."/>
            <person name="Pope W.H."/>
            <person name="Jacobs-Sera D."/>
            <person name="Hatfull G.F."/>
        </authorList>
    </citation>
    <scope>NUCLEOTIDE SEQUENCE [LARGE SCALE GENOMIC DNA]</scope>
</reference>
<gene>
    <name evidence="1" type="primary">18</name>
    <name evidence="1" type="ORF">SEA_MUFASA8_18</name>
</gene>
<proteinExistence type="predicted"/>
<dbReference type="KEGG" id="vg:55814472"/>
<dbReference type="EMBL" id="MN586027">
    <property type="protein sequence ID" value="QGJ93468.1"/>
    <property type="molecule type" value="Genomic_DNA"/>
</dbReference>
<name>A0A649VM92_9CAUD</name>
<organism evidence="1 2">
    <name type="scientific">Arthrobacter phage Mufasa8</name>
    <dbReference type="NCBI Taxonomy" id="2656526"/>
    <lineage>
        <taxon>Viruses</taxon>
        <taxon>Duplodnaviria</taxon>
        <taxon>Heunggongvirae</taxon>
        <taxon>Uroviricota</taxon>
        <taxon>Caudoviricetes</taxon>
        <taxon>Mufasoctovirus</taxon>
        <taxon>Mufasoctovirus mufasa8</taxon>
    </lineage>
</organism>
<evidence type="ECO:0000313" key="2">
    <source>
        <dbReference type="Proteomes" id="UP000427282"/>
    </source>
</evidence>
<sequence>MSFGVQAWDLCANTLLTHLPAKGVSYAVRLNDAGESSISLSLTDPQVSKLTRVIQGLDGLPFKVIITANDSTTILHSAIMWAPTMTSNSFTMPIRGKALTSYFNHVTSATNYTTPISPTDLMAAVVTDVQARVGANIWLGTRKQVSNPPPAFTPAYTANQYTTAAQIMADLTAAATPGTGGVDYYVEDAFVNGVPRHTLVICAPRAGRDQNTSTAAVNLDSADWTWPTDGEAAGNQIVVVGAGSGGAQPAARGYSLKKIGGAAQSPLLEQVYQYSQVSSQPQLQAIANGQVQIYGDPVTVPTVTLPADYAPLPLGSFTIGDDVYVTASKSVWFPKGKAEWWRIAAYSVDIKDSETATYTLTLNKPPVF</sequence>
<dbReference type="Proteomes" id="UP000427282">
    <property type="component" value="Segment"/>
</dbReference>
<keyword evidence="2" id="KW-1185">Reference proteome</keyword>
<dbReference type="RefSeq" id="YP_009885098.1">
    <property type="nucleotide sequence ID" value="NC_049478.1"/>
</dbReference>
<protein>
    <submittedName>
        <fullName evidence="1">Minor tail protein</fullName>
    </submittedName>
</protein>
<evidence type="ECO:0000313" key="1">
    <source>
        <dbReference type="EMBL" id="QGJ93468.1"/>
    </source>
</evidence>